<keyword evidence="10" id="KW-1185">Reference proteome</keyword>
<keyword evidence="5 8" id="KW-0812">Transmembrane</keyword>
<keyword evidence="4" id="KW-0309">Germination</keyword>
<evidence type="ECO:0000256" key="6">
    <source>
        <dbReference type="ARBA" id="ARBA00022989"/>
    </source>
</evidence>
<feature type="transmembrane region" description="Helical" evidence="8">
    <location>
        <begin position="148"/>
        <end position="170"/>
    </location>
</feature>
<feature type="transmembrane region" description="Helical" evidence="8">
    <location>
        <begin position="336"/>
        <end position="357"/>
    </location>
</feature>
<accession>A0A845LA94</accession>
<evidence type="ECO:0000313" key="10">
    <source>
        <dbReference type="Proteomes" id="UP000463470"/>
    </source>
</evidence>
<comment type="similarity">
    <text evidence="2">Belongs to the amino acid-polyamine-organocation (APC) superfamily. Spore germination protein (SGP) (TC 2.A.3.9) family.</text>
</comment>
<organism evidence="9 10">
    <name type="scientific">Heliomicrobium undosum</name>
    <dbReference type="NCBI Taxonomy" id="121734"/>
    <lineage>
        <taxon>Bacteria</taxon>
        <taxon>Bacillati</taxon>
        <taxon>Bacillota</taxon>
        <taxon>Clostridia</taxon>
        <taxon>Eubacteriales</taxon>
        <taxon>Heliobacteriaceae</taxon>
        <taxon>Heliomicrobium</taxon>
    </lineage>
</organism>
<gene>
    <name evidence="9" type="ORF">GTO91_08940</name>
</gene>
<evidence type="ECO:0000313" key="9">
    <source>
        <dbReference type="EMBL" id="MZP29831.1"/>
    </source>
</evidence>
<feature type="transmembrane region" description="Helical" evidence="8">
    <location>
        <begin position="43"/>
        <end position="61"/>
    </location>
</feature>
<evidence type="ECO:0000256" key="1">
    <source>
        <dbReference type="ARBA" id="ARBA00004141"/>
    </source>
</evidence>
<comment type="caution">
    <text evidence="9">The sequence shown here is derived from an EMBL/GenBank/DDBJ whole genome shotgun (WGS) entry which is preliminary data.</text>
</comment>
<reference evidence="9 10" key="1">
    <citation type="submission" date="2020-01" db="EMBL/GenBank/DDBJ databases">
        <title>Whole-genome sequence of Heliobacterium undosum DSM 13378.</title>
        <authorList>
            <person name="Kyndt J.A."/>
            <person name="Meyer T.E."/>
        </authorList>
    </citation>
    <scope>NUCLEOTIDE SEQUENCE [LARGE SCALE GENOMIC DNA]</scope>
    <source>
        <strain evidence="9 10">DSM 13378</strain>
    </source>
</reference>
<keyword evidence="6 8" id="KW-1133">Transmembrane helix</keyword>
<evidence type="ECO:0000256" key="8">
    <source>
        <dbReference type="SAM" id="Phobius"/>
    </source>
</evidence>
<evidence type="ECO:0000256" key="3">
    <source>
        <dbReference type="ARBA" id="ARBA00022448"/>
    </source>
</evidence>
<dbReference type="GO" id="GO:0016020">
    <property type="term" value="C:membrane"/>
    <property type="evidence" value="ECO:0007669"/>
    <property type="project" value="UniProtKB-SubCell"/>
</dbReference>
<evidence type="ECO:0000256" key="2">
    <source>
        <dbReference type="ARBA" id="ARBA00007998"/>
    </source>
</evidence>
<dbReference type="GO" id="GO:0009847">
    <property type="term" value="P:spore germination"/>
    <property type="evidence" value="ECO:0007669"/>
    <property type="project" value="InterPro"/>
</dbReference>
<dbReference type="PANTHER" id="PTHR34975:SF2">
    <property type="entry name" value="SPORE GERMINATION PROTEIN A2"/>
    <property type="match status" value="1"/>
</dbReference>
<dbReference type="PANTHER" id="PTHR34975">
    <property type="entry name" value="SPORE GERMINATION PROTEIN A2"/>
    <property type="match status" value="1"/>
</dbReference>
<feature type="transmembrane region" description="Helical" evidence="8">
    <location>
        <begin position="307"/>
        <end position="324"/>
    </location>
</feature>
<feature type="transmembrane region" description="Helical" evidence="8">
    <location>
        <begin position="274"/>
        <end position="295"/>
    </location>
</feature>
<feature type="transmembrane region" description="Helical" evidence="8">
    <location>
        <begin position="12"/>
        <end position="31"/>
    </location>
</feature>
<feature type="transmembrane region" description="Helical" evidence="8">
    <location>
        <begin position="73"/>
        <end position="100"/>
    </location>
</feature>
<protein>
    <submittedName>
        <fullName evidence="9">Endospore germination permease</fullName>
    </submittedName>
</protein>
<keyword evidence="3" id="KW-0813">Transport</keyword>
<dbReference type="Proteomes" id="UP000463470">
    <property type="component" value="Unassembled WGS sequence"/>
</dbReference>
<dbReference type="AlphaFoldDB" id="A0A845LA94"/>
<dbReference type="RefSeq" id="WP_161257999.1">
    <property type="nucleotide sequence ID" value="NZ_WXEY01000007.1"/>
</dbReference>
<evidence type="ECO:0000256" key="4">
    <source>
        <dbReference type="ARBA" id="ARBA00022544"/>
    </source>
</evidence>
<evidence type="ECO:0000256" key="5">
    <source>
        <dbReference type="ARBA" id="ARBA00022692"/>
    </source>
</evidence>
<feature type="transmembrane region" description="Helical" evidence="8">
    <location>
        <begin position="190"/>
        <end position="211"/>
    </location>
</feature>
<dbReference type="InterPro" id="IPR004761">
    <property type="entry name" value="Spore_GerAB"/>
</dbReference>
<dbReference type="EMBL" id="WXEY01000007">
    <property type="protein sequence ID" value="MZP29831.1"/>
    <property type="molecule type" value="Genomic_DNA"/>
</dbReference>
<evidence type="ECO:0000256" key="7">
    <source>
        <dbReference type="ARBA" id="ARBA00023136"/>
    </source>
</evidence>
<sequence length="368" mass="41289">MRRGLRDGHVGLWETTGLLIFVLFIKMHLAYPRELAVQAQNAAWMIPIIAVPGALLGFYALERLLASFPGDSLISIANLLGGPLLRWLTGVVFCVILLVLTGYEVRIFSEFIITTLLPNTPVHAIVVSLLLLMMTLALAGFEHITRVAWSAFPAIMALFIVSMIAVVPLGQFVHLAPWFGRQQAAPLWEIGLWRTSLYAEIVLLGLVAPLFRKHSDLRRAGFTALLVTAFLFTAVELIYIMVFPPPMGERLGFPLYQLVRLIHYGPLLQRLEPVFVFIWAVMTINGLAALFYGSAIALAQGSQARDFRPLLFPLFVLLFFIVFYPDRSITAVIDFAFLPDYFMMVLFGIPLALWIWAKWVKNGEEAKP</sequence>
<dbReference type="NCBIfam" id="TIGR00912">
    <property type="entry name" value="2A0309"/>
    <property type="match status" value="1"/>
</dbReference>
<proteinExistence type="inferred from homology"/>
<feature type="transmembrane region" description="Helical" evidence="8">
    <location>
        <begin position="120"/>
        <end position="141"/>
    </location>
</feature>
<comment type="subcellular location">
    <subcellularLocation>
        <location evidence="1">Membrane</location>
        <topology evidence="1">Multi-pass membrane protein</topology>
    </subcellularLocation>
</comment>
<feature type="transmembrane region" description="Helical" evidence="8">
    <location>
        <begin position="223"/>
        <end position="242"/>
    </location>
</feature>
<dbReference type="OrthoDB" id="1675410at2"/>
<dbReference type="Pfam" id="PF03845">
    <property type="entry name" value="Spore_permease"/>
    <property type="match status" value="1"/>
</dbReference>
<name>A0A845LA94_9FIRM</name>
<keyword evidence="7 8" id="KW-0472">Membrane</keyword>